<reference evidence="1" key="1">
    <citation type="submission" date="2016-01" db="EMBL/GenBank/DDBJ databases">
        <authorList>
            <person name="Peeters C."/>
        </authorList>
    </citation>
    <scope>NUCLEOTIDE SEQUENCE [LARGE SCALE GENOMIC DNA]</scope>
    <source>
        <strain evidence="1">LMG 22940</strain>
    </source>
</reference>
<proteinExistence type="predicted"/>
<gene>
    <name evidence="1" type="ORF">AWB68_04261</name>
</gene>
<organism evidence="1 2">
    <name type="scientific">Caballeronia choica</name>
    <dbReference type="NCBI Taxonomy" id="326476"/>
    <lineage>
        <taxon>Bacteria</taxon>
        <taxon>Pseudomonadati</taxon>
        <taxon>Pseudomonadota</taxon>
        <taxon>Betaproteobacteria</taxon>
        <taxon>Burkholderiales</taxon>
        <taxon>Burkholderiaceae</taxon>
        <taxon>Caballeronia</taxon>
    </lineage>
</organism>
<evidence type="ECO:0000313" key="2">
    <source>
        <dbReference type="Proteomes" id="UP000054770"/>
    </source>
</evidence>
<dbReference type="EMBL" id="FCON02000049">
    <property type="protein sequence ID" value="SAL72350.1"/>
    <property type="molecule type" value="Genomic_DNA"/>
</dbReference>
<dbReference type="Proteomes" id="UP000054770">
    <property type="component" value="Unassembled WGS sequence"/>
</dbReference>
<keyword evidence="2" id="KW-1185">Reference proteome</keyword>
<name>A0A158JVN4_9BURK</name>
<evidence type="ECO:0000313" key="1">
    <source>
        <dbReference type="EMBL" id="SAL72350.1"/>
    </source>
</evidence>
<sequence>MAYNVCAIVGYIGLGFLVDAYGRKLVTCAVRFSDALTVFFVVGYRARADRMNTNDRFTLEAADMVTPGEAPMRVVRRRSRSLDGCLP</sequence>
<dbReference type="AlphaFoldDB" id="A0A158JVN4"/>
<accession>A0A158JVN4</accession>
<comment type="caution">
    <text evidence="1">The sequence shown here is derived from an EMBL/GenBank/DDBJ whole genome shotgun (WGS) entry which is preliminary data.</text>
</comment>
<protein>
    <submittedName>
        <fullName evidence="1">Uncharacterized protein</fullName>
    </submittedName>
</protein>